<dbReference type="SMART" id="SM01144">
    <property type="entry name" value="DTW"/>
    <property type="match status" value="1"/>
</dbReference>
<evidence type="ECO:0000256" key="3">
    <source>
        <dbReference type="ARBA" id="ARBA00022691"/>
    </source>
</evidence>
<accession>A0A1M5YNW9</accession>
<dbReference type="EC" id="2.5.1.25" evidence="1"/>
<evidence type="ECO:0000256" key="1">
    <source>
        <dbReference type="ARBA" id="ARBA00012386"/>
    </source>
</evidence>
<gene>
    <name evidence="6" type="ORF">SAMN02746098_02591</name>
</gene>
<evidence type="ECO:0000313" key="7">
    <source>
        <dbReference type="Proteomes" id="UP000183954"/>
    </source>
</evidence>
<dbReference type="EMBL" id="FQXJ01000008">
    <property type="protein sequence ID" value="SHI13569.1"/>
    <property type="molecule type" value="Genomic_DNA"/>
</dbReference>
<reference evidence="7" key="1">
    <citation type="submission" date="2016-11" db="EMBL/GenBank/DDBJ databases">
        <authorList>
            <person name="Varghese N."/>
            <person name="Submissions S."/>
        </authorList>
    </citation>
    <scope>NUCLEOTIDE SEQUENCE [LARGE SCALE GENOMIC DNA]</scope>
    <source>
        <strain evidence="7">DSM 15449</strain>
    </source>
</reference>
<keyword evidence="2" id="KW-0808">Transferase</keyword>
<keyword evidence="7" id="KW-1185">Reference proteome</keyword>
<dbReference type="OrthoDB" id="370626at2"/>
<keyword evidence="3" id="KW-0949">S-adenosyl-L-methionine</keyword>
<evidence type="ECO:0000313" key="6">
    <source>
        <dbReference type="EMBL" id="SHI13569.1"/>
    </source>
</evidence>
<dbReference type="Pfam" id="PF03942">
    <property type="entry name" value="DTW"/>
    <property type="match status" value="1"/>
</dbReference>
<dbReference type="InterPro" id="IPR005636">
    <property type="entry name" value="DTW"/>
</dbReference>
<dbReference type="AlphaFoldDB" id="A0A1M5YNW9"/>
<keyword evidence="4" id="KW-0819">tRNA processing</keyword>
<dbReference type="GO" id="GO:0008033">
    <property type="term" value="P:tRNA processing"/>
    <property type="evidence" value="ECO:0007669"/>
    <property type="project" value="UniProtKB-KW"/>
</dbReference>
<evidence type="ECO:0000256" key="4">
    <source>
        <dbReference type="ARBA" id="ARBA00022694"/>
    </source>
</evidence>
<organism evidence="6 7">
    <name type="scientific">Desulfosporosinus lacus DSM 15449</name>
    <dbReference type="NCBI Taxonomy" id="1121420"/>
    <lineage>
        <taxon>Bacteria</taxon>
        <taxon>Bacillati</taxon>
        <taxon>Bacillota</taxon>
        <taxon>Clostridia</taxon>
        <taxon>Eubacteriales</taxon>
        <taxon>Desulfitobacteriaceae</taxon>
        <taxon>Desulfosporosinus</taxon>
    </lineage>
</organism>
<dbReference type="InterPro" id="IPR039262">
    <property type="entry name" value="DTWD2/TAPT"/>
</dbReference>
<dbReference type="Proteomes" id="UP000183954">
    <property type="component" value="Unassembled WGS sequence"/>
</dbReference>
<dbReference type="GO" id="GO:0016432">
    <property type="term" value="F:tRNA-uridine aminocarboxypropyltransferase activity"/>
    <property type="evidence" value="ECO:0007669"/>
    <property type="project" value="UniProtKB-EC"/>
</dbReference>
<dbReference type="STRING" id="1121420.SAMN02746098_02591"/>
<evidence type="ECO:0000256" key="2">
    <source>
        <dbReference type="ARBA" id="ARBA00022679"/>
    </source>
</evidence>
<dbReference type="PANTHER" id="PTHR21392">
    <property type="entry name" value="TRNA-URIDINE AMINOCARBOXYPROPYLTRANSFERASE 2"/>
    <property type="match status" value="1"/>
</dbReference>
<dbReference type="RefSeq" id="WP_073030144.1">
    <property type="nucleotide sequence ID" value="NZ_FQXJ01000008.1"/>
</dbReference>
<name>A0A1M5YNW9_9FIRM</name>
<feature type="domain" description="DTW" evidence="5">
    <location>
        <begin position="14"/>
        <end position="205"/>
    </location>
</feature>
<dbReference type="PANTHER" id="PTHR21392:SF1">
    <property type="entry name" value="TRNA-URIDINE AMINOCARBOXYPROPYLTRANSFERASE"/>
    <property type="match status" value="1"/>
</dbReference>
<evidence type="ECO:0000259" key="5">
    <source>
        <dbReference type="SMART" id="SM01144"/>
    </source>
</evidence>
<protein>
    <recommendedName>
        <fullName evidence="1">tRNA-uridine aminocarboxypropyltransferase</fullName>
        <ecNumber evidence="1">2.5.1.25</ecNumber>
    </recommendedName>
</protein>
<proteinExistence type="predicted"/>
<sequence length="211" mass="24197">MDNNNFKVKQITRLYESCNQCGLPTLTCICNLVTPINTKAKFWVLASKSEFYRPSNTGRLLKLINPNSTEVFLWERTAPSLKLLENITAYNGRTFLLFPSEGEDLVNKTADYLQDGENAFILIDGTWKEARKIIRKSYYLQNLPLVSIKPEYESKFILRKGRVEGTLCTIEAAMEILRITGETGQQEIIDKYFNLFLKHYKAGASSHLPKE</sequence>